<evidence type="ECO:0000256" key="5">
    <source>
        <dbReference type="RuleBase" id="RU363034"/>
    </source>
</evidence>
<dbReference type="Proteomes" id="UP000242450">
    <property type="component" value="Chromosome 19"/>
</dbReference>
<evidence type="ECO:0000313" key="8">
    <source>
        <dbReference type="Proteomes" id="UP000242450"/>
    </source>
</evidence>
<evidence type="ECO:0000256" key="1">
    <source>
        <dbReference type="ARBA" id="ARBA00022670"/>
    </source>
</evidence>
<dbReference type="OrthoDB" id="6380398at2759"/>
<name>A0A212CJ91_CEREH</name>
<keyword evidence="8" id="KW-1185">Reference proteome</keyword>
<dbReference type="GO" id="GO:0004252">
    <property type="term" value="F:serine-type endopeptidase activity"/>
    <property type="evidence" value="ECO:0007669"/>
    <property type="project" value="InterPro"/>
</dbReference>
<dbReference type="PRINTS" id="PR00722">
    <property type="entry name" value="CHYMOTRYPSIN"/>
</dbReference>
<dbReference type="Gene3D" id="2.40.10.10">
    <property type="entry name" value="Trypsin-like serine proteases"/>
    <property type="match status" value="2"/>
</dbReference>
<dbReference type="InterPro" id="IPR043504">
    <property type="entry name" value="Peptidase_S1_PA_chymotrypsin"/>
</dbReference>
<keyword evidence="1 5" id="KW-0645">Protease</keyword>
<feature type="domain" description="Peptidase S1" evidence="6">
    <location>
        <begin position="70"/>
        <end position="271"/>
    </location>
</feature>
<evidence type="ECO:0000256" key="4">
    <source>
        <dbReference type="ARBA" id="ARBA00023157"/>
    </source>
</evidence>
<gene>
    <name evidence="7" type="ORF">Celaphus_00012894</name>
</gene>
<dbReference type="AlphaFoldDB" id="A0A212CJ91"/>
<dbReference type="InterPro" id="IPR033116">
    <property type="entry name" value="TRYPSIN_SER"/>
</dbReference>
<dbReference type="PROSITE" id="PS00135">
    <property type="entry name" value="TRYPSIN_SER"/>
    <property type="match status" value="1"/>
</dbReference>
<dbReference type="PROSITE" id="PS00134">
    <property type="entry name" value="TRYPSIN_HIS"/>
    <property type="match status" value="1"/>
</dbReference>
<dbReference type="PROSITE" id="PS50240">
    <property type="entry name" value="TRYPSIN_DOM"/>
    <property type="match status" value="1"/>
</dbReference>
<dbReference type="GO" id="GO:0006508">
    <property type="term" value="P:proteolysis"/>
    <property type="evidence" value="ECO:0007669"/>
    <property type="project" value="UniProtKB-KW"/>
</dbReference>
<dbReference type="PANTHER" id="PTHR24252">
    <property type="entry name" value="ACROSIN-RELATED"/>
    <property type="match status" value="1"/>
</dbReference>
<dbReference type="InterPro" id="IPR001254">
    <property type="entry name" value="Trypsin_dom"/>
</dbReference>
<organism evidence="7 8">
    <name type="scientific">Cervus elaphus hippelaphus</name>
    <name type="common">European red deer</name>
    <dbReference type="NCBI Taxonomy" id="46360"/>
    <lineage>
        <taxon>Eukaryota</taxon>
        <taxon>Metazoa</taxon>
        <taxon>Chordata</taxon>
        <taxon>Craniata</taxon>
        <taxon>Vertebrata</taxon>
        <taxon>Euteleostomi</taxon>
        <taxon>Mammalia</taxon>
        <taxon>Eutheria</taxon>
        <taxon>Laurasiatheria</taxon>
        <taxon>Artiodactyla</taxon>
        <taxon>Ruminantia</taxon>
        <taxon>Pecora</taxon>
        <taxon>Cervidae</taxon>
        <taxon>Cervinae</taxon>
        <taxon>Cervus</taxon>
    </lineage>
</organism>
<dbReference type="EMBL" id="MKHE01000019">
    <property type="protein sequence ID" value="OWK05985.1"/>
    <property type="molecule type" value="Genomic_DNA"/>
</dbReference>
<evidence type="ECO:0000256" key="2">
    <source>
        <dbReference type="ARBA" id="ARBA00022801"/>
    </source>
</evidence>
<evidence type="ECO:0000256" key="3">
    <source>
        <dbReference type="ARBA" id="ARBA00022825"/>
    </source>
</evidence>
<comment type="caution">
    <text evidence="7">The sequence shown here is derived from an EMBL/GenBank/DDBJ whole genome shotgun (WGS) entry which is preliminary data.</text>
</comment>
<dbReference type="FunFam" id="2.40.10.10:FF:000068">
    <property type="entry name" value="transmembrane protease serine 2"/>
    <property type="match status" value="1"/>
</dbReference>
<evidence type="ECO:0000259" key="6">
    <source>
        <dbReference type="PROSITE" id="PS50240"/>
    </source>
</evidence>
<reference evidence="7 8" key="1">
    <citation type="journal article" date="2018" name="Mol. Genet. Genomics">
        <title>The red deer Cervus elaphus genome CerEla1.0: sequencing, annotating, genes, and chromosomes.</title>
        <authorList>
            <person name="Bana N.A."/>
            <person name="Nyiri A."/>
            <person name="Nagy J."/>
            <person name="Frank K."/>
            <person name="Nagy T."/>
            <person name="Steger V."/>
            <person name="Schiller M."/>
            <person name="Lakatos P."/>
            <person name="Sugar L."/>
            <person name="Horn P."/>
            <person name="Barta E."/>
            <person name="Orosz L."/>
        </authorList>
    </citation>
    <scope>NUCLEOTIDE SEQUENCE [LARGE SCALE GENOMIC DNA]</scope>
    <source>
        <strain evidence="7">Hungarian</strain>
    </source>
</reference>
<dbReference type="SUPFAM" id="SSF50494">
    <property type="entry name" value="Trypsin-like serine proteases"/>
    <property type="match status" value="1"/>
</dbReference>
<protein>
    <recommendedName>
        <fullName evidence="6">Peptidase S1 domain-containing protein</fullName>
    </recommendedName>
</protein>
<keyword evidence="3 5" id="KW-0720">Serine protease</keyword>
<dbReference type="SMART" id="SM00020">
    <property type="entry name" value="Tryp_SPc"/>
    <property type="match status" value="1"/>
</dbReference>
<keyword evidence="4" id="KW-1015">Disulfide bond</keyword>
<dbReference type="InterPro" id="IPR009003">
    <property type="entry name" value="Peptidase_S1_PA"/>
</dbReference>
<dbReference type="CDD" id="cd00190">
    <property type="entry name" value="Tryp_SPc"/>
    <property type="match status" value="1"/>
</dbReference>
<sequence>MITLQPGRNLGMGTVWAHSVAGVRGRREGGSKGRSGIGRGRPCFAHGPAALCLLLSECGVSVKASRQSRIVGGSNAYSGEWPWQVSLHVQGIHVCGGSIITPEWIVTAAHCVEEPLNNPKIWAAFAGILKQSYMLYGSGYRVAKVISHPNYDSKTKNYDIALMKLQTPLTFNGKTSDDLNAAMVHLIEPWQCNNKYMYNNLITSAMICAGYLQGTLDSCQGDSGGPLVTLKSSVWWLIGDTSWGSGCAKAYRPGVYGNVTMFTDWIYRQMRTRGSTTPGPTLPEPSSDWGGWLDVDSRASAEQGDGVCPTGTFPRAPFQGPLLDAHGAGDFSDAGRLEKGRGKAWQDLQGPASGATAASTCYYLSAHETRP</sequence>
<keyword evidence="2 5" id="KW-0378">Hydrolase</keyword>
<dbReference type="InterPro" id="IPR001314">
    <property type="entry name" value="Peptidase_S1A"/>
</dbReference>
<dbReference type="Pfam" id="PF00089">
    <property type="entry name" value="Trypsin"/>
    <property type="match status" value="1"/>
</dbReference>
<accession>A0A212CJ91</accession>
<proteinExistence type="predicted"/>
<dbReference type="PANTHER" id="PTHR24252:SF30">
    <property type="entry name" value="TRANSMEMBRANE SERINE PROTEASE 2"/>
    <property type="match status" value="1"/>
</dbReference>
<dbReference type="InterPro" id="IPR018114">
    <property type="entry name" value="TRYPSIN_HIS"/>
</dbReference>
<evidence type="ECO:0000313" key="7">
    <source>
        <dbReference type="EMBL" id="OWK05985.1"/>
    </source>
</evidence>